<feature type="region of interest" description="Disordered" evidence="1">
    <location>
        <begin position="308"/>
        <end position="346"/>
    </location>
</feature>
<reference evidence="2" key="1">
    <citation type="submission" date="2023-11" db="EMBL/GenBank/DDBJ databases">
        <authorList>
            <person name="Alioto T."/>
            <person name="Alioto T."/>
            <person name="Gomez Garrido J."/>
        </authorList>
    </citation>
    <scope>NUCLEOTIDE SEQUENCE</scope>
</reference>
<proteinExistence type="predicted"/>
<name>A0AAI8YSS8_9PEZI</name>
<keyword evidence="3" id="KW-1185">Reference proteome</keyword>
<gene>
    <name evidence="2" type="ORF">LECACI_7A001329</name>
</gene>
<organism evidence="2 3">
    <name type="scientific">Lecanosticta acicola</name>
    <dbReference type="NCBI Taxonomy" id="111012"/>
    <lineage>
        <taxon>Eukaryota</taxon>
        <taxon>Fungi</taxon>
        <taxon>Dikarya</taxon>
        <taxon>Ascomycota</taxon>
        <taxon>Pezizomycotina</taxon>
        <taxon>Dothideomycetes</taxon>
        <taxon>Dothideomycetidae</taxon>
        <taxon>Mycosphaerellales</taxon>
        <taxon>Mycosphaerellaceae</taxon>
        <taxon>Lecanosticta</taxon>
    </lineage>
</organism>
<evidence type="ECO:0000256" key="1">
    <source>
        <dbReference type="SAM" id="MobiDB-lite"/>
    </source>
</evidence>
<comment type="caution">
    <text evidence="2">The sequence shown here is derived from an EMBL/GenBank/DDBJ whole genome shotgun (WGS) entry which is preliminary data.</text>
</comment>
<accession>A0AAI8YSS8</accession>
<evidence type="ECO:0000313" key="3">
    <source>
        <dbReference type="Proteomes" id="UP001296104"/>
    </source>
</evidence>
<protein>
    <submittedName>
        <fullName evidence="2">Uncharacterized protein</fullName>
    </submittedName>
</protein>
<dbReference type="EMBL" id="CAVMBE010000005">
    <property type="protein sequence ID" value="CAK3830261.1"/>
    <property type="molecule type" value="Genomic_DNA"/>
</dbReference>
<sequence>MAASGEVFVSDLLEISAEQLKLRGVIKLKDPENLTDEHMKRLQLLANGLDDSRVLDLEAVNQKLCDLAHIVPTTGKSRLSQSPTPEADDPVTAEEYRLQSLNEEHRAYHSLLQAGGRPSHRPHDDGFDYLNEPQTGIIWYWITTCPFRECIFQEQRAHWEKFREHQDFRRARFWKPRWFGEFARHVALYRQQKGFEGQIDLLLDRKQQSQQQDWAEFQYWEHKKADRLVQRRELDADGIERQEKTLQIAINAGEPAEKIEAIRNHLEILRGRHSGAERDLQRQTVLLNWIDGQLPMIASECQGSLSVTNSTKDYHSPSNSASSGKRKRSTEQTGDVDYSDRRGIIA</sequence>
<dbReference type="Proteomes" id="UP001296104">
    <property type="component" value="Unassembled WGS sequence"/>
</dbReference>
<feature type="compositionally biased region" description="Polar residues" evidence="1">
    <location>
        <begin position="308"/>
        <end position="323"/>
    </location>
</feature>
<evidence type="ECO:0000313" key="2">
    <source>
        <dbReference type="EMBL" id="CAK3830261.1"/>
    </source>
</evidence>
<dbReference type="AlphaFoldDB" id="A0AAI8YSS8"/>